<evidence type="ECO:0000256" key="1">
    <source>
        <dbReference type="SAM" id="MobiDB-lite"/>
    </source>
</evidence>
<keyword evidence="2" id="KW-1133">Transmembrane helix</keyword>
<organism evidence="3 4">
    <name type="scientific">Linnemannia hyalina</name>
    <dbReference type="NCBI Taxonomy" id="64524"/>
    <lineage>
        <taxon>Eukaryota</taxon>
        <taxon>Fungi</taxon>
        <taxon>Fungi incertae sedis</taxon>
        <taxon>Mucoromycota</taxon>
        <taxon>Mortierellomycotina</taxon>
        <taxon>Mortierellomycetes</taxon>
        <taxon>Mortierellales</taxon>
        <taxon>Mortierellaceae</taxon>
        <taxon>Linnemannia</taxon>
    </lineage>
</organism>
<gene>
    <name evidence="3" type="ORF">KI688_010861</name>
</gene>
<dbReference type="OrthoDB" id="2370386at2759"/>
<accession>A0A9P7XWK8</accession>
<dbReference type="Proteomes" id="UP000707451">
    <property type="component" value="Unassembled WGS sequence"/>
</dbReference>
<sequence length="102" mass="11759">MSNRNPDSYPMSLKSYILGSYIFQKLFSLSIWFILLGIPTIIIVTLFFYTAKGTGNVAGFIVDKTAKRVRSYQLQQRKRDKVEPAIGSQQQQQQQYRANTFV</sequence>
<comment type="caution">
    <text evidence="3">The sequence shown here is derived from an EMBL/GenBank/DDBJ whole genome shotgun (WGS) entry which is preliminary data.</text>
</comment>
<proteinExistence type="predicted"/>
<keyword evidence="2" id="KW-0472">Membrane</keyword>
<dbReference type="AlphaFoldDB" id="A0A9P7XWK8"/>
<evidence type="ECO:0000256" key="2">
    <source>
        <dbReference type="SAM" id="Phobius"/>
    </source>
</evidence>
<evidence type="ECO:0000313" key="4">
    <source>
        <dbReference type="Proteomes" id="UP000707451"/>
    </source>
</evidence>
<protein>
    <submittedName>
        <fullName evidence="3">Uncharacterized protein</fullName>
    </submittedName>
</protein>
<name>A0A9P7XWK8_9FUNG</name>
<evidence type="ECO:0000313" key="3">
    <source>
        <dbReference type="EMBL" id="KAG9068585.1"/>
    </source>
</evidence>
<keyword evidence="2" id="KW-0812">Transmembrane</keyword>
<keyword evidence="4" id="KW-1185">Reference proteome</keyword>
<reference evidence="3" key="1">
    <citation type="submission" date="2021-06" db="EMBL/GenBank/DDBJ databases">
        <title>Genome Sequence of Mortierella hyaline Strain SCG-10, a Cold-Adapted, Nitrate-Reducing Fungus Isolated from Soil in Minnesota, USA.</title>
        <authorList>
            <person name="Aldossari N."/>
        </authorList>
    </citation>
    <scope>NUCLEOTIDE SEQUENCE</scope>
    <source>
        <strain evidence="3">SCG-10</strain>
    </source>
</reference>
<dbReference type="EMBL" id="JAHRHY010000006">
    <property type="protein sequence ID" value="KAG9068585.1"/>
    <property type="molecule type" value="Genomic_DNA"/>
</dbReference>
<feature type="region of interest" description="Disordered" evidence="1">
    <location>
        <begin position="80"/>
        <end position="102"/>
    </location>
</feature>
<feature type="transmembrane region" description="Helical" evidence="2">
    <location>
        <begin position="29"/>
        <end position="49"/>
    </location>
</feature>